<reference evidence="1" key="1">
    <citation type="submission" date="2017-05" db="UniProtKB">
        <authorList>
            <consortium name="EnsemblMetazoa"/>
        </authorList>
    </citation>
    <scope>IDENTIFICATION</scope>
</reference>
<dbReference type="EnsemblMetazoa" id="Aqu2.1.20247_001">
    <property type="protein sequence ID" value="Aqu2.1.20247_001"/>
    <property type="gene ID" value="Aqu2.1.20247"/>
</dbReference>
<dbReference type="AlphaFoldDB" id="A0A1X7TY78"/>
<dbReference type="OrthoDB" id="10003658at2759"/>
<proteinExistence type="predicted"/>
<sequence length="221" mass="25152">MSILNLGLQCVGLARAKMPEESKKEAAKCCTITDMRSQLRRKELEVQDSLSPVIILLNDIFTRLKLHDDFIQSVFSATSTEISNCYCSIDATLSEDAVYRQDTMKDHPKIRKFIHHFCQAGHYSFDVLKCGEMSCNICAPTRLQLDVFQKLHHIPFSVPDGDGGHYLPLADVFSSKDEITEKYRPSYKPPAELPIQTKRKLPYYAHVQHAKNSNLMLQCAE</sequence>
<organism evidence="1">
    <name type="scientific">Amphimedon queenslandica</name>
    <name type="common">Sponge</name>
    <dbReference type="NCBI Taxonomy" id="400682"/>
    <lineage>
        <taxon>Eukaryota</taxon>
        <taxon>Metazoa</taxon>
        <taxon>Porifera</taxon>
        <taxon>Demospongiae</taxon>
        <taxon>Heteroscleromorpha</taxon>
        <taxon>Haplosclerida</taxon>
        <taxon>Niphatidae</taxon>
        <taxon>Amphimedon</taxon>
    </lineage>
</organism>
<accession>A0A1X7TY78</accession>
<dbReference type="InParanoid" id="A0A1X7TY78"/>
<evidence type="ECO:0000313" key="1">
    <source>
        <dbReference type="EnsemblMetazoa" id="Aqu2.1.20247_001"/>
    </source>
</evidence>
<protein>
    <submittedName>
        <fullName evidence="1">Uncharacterized protein</fullName>
    </submittedName>
</protein>
<name>A0A1X7TY78_AMPQE</name>